<dbReference type="AlphaFoldDB" id="A0A495XCX8"/>
<organism evidence="1 2">
    <name type="scientific">Saccharothrix variisporea</name>
    <dbReference type="NCBI Taxonomy" id="543527"/>
    <lineage>
        <taxon>Bacteria</taxon>
        <taxon>Bacillati</taxon>
        <taxon>Actinomycetota</taxon>
        <taxon>Actinomycetes</taxon>
        <taxon>Pseudonocardiales</taxon>
        <taxon>Pseudonocardiaceae</taxon>
        <taxon>Saccharothrix</taxon>
    </lineage>
</organism>
<dbReference type="Proteomes" id="UP000272729">
    <property type="component" value="Unassembled WGS sequence"/>
</dbReference>
<accession>A0A495XCX8</accession>
<reference evidence="1 2" key="1">
    <citation type="submission" date="2018-10" db="EMBL/GenBank/DDBJ databases">
        <title>Sequencing the genomes of 1000 actinobacteria strains.</title>
        <authorList>
            <person name="Klenk H.-P."/>
        </authorList>
    </citation>
    <scope>NUCLEOTIDE SEQUENCE [LARGE SCALE GENOMIC DNA]</scope>
    <source>
        <strain evidence="1 2">DSM 43911</strain>
    </source>
</reference>
<dbReference type="EMBL" id="RBXR01000001">
    <property type="protein sequence ID" value="RKT69388.1"/>
    <property type="molecule type" value="Genomic_DNA"/>
</dbReference>
<comment type="caution">
    <text evidence="1">The sequence shown here is derived from an EMBL/GenBank/DDBJ whole genome shotgun (WGS) entry which is preliminary data.</text>
</comment>
<sequence>MTASKPNYVSYNEIRAGVIARLDRVSDIAEDGEDEAVICVAREEVPALLAGTRALISLHRPDDQGRCRACRGGRWWRRRPVPCRPLLEFQLAVHTASTGRGRHHRR</sequence>
<evidence type="ECO:0000313" key="2">
    <source>
        <dbReference type="Proteomes" id="UP000272729"/>
    </source>
</evidence>
<evidence type="ECO:0000313" key="1">
    <source>
        <dbReference type="EMBL" id="RKT69388.1"/>
    </source>
</evidence>
<protein>
    <submittedName>
        <fullName evidence="1">Uncharacterized protein</fullName>
    </submittedName>
</protein>
<gene>
    <name evidence="1" type="ORF">DFJ66_2608</name>
</gene>
<keyword evidence="2" id="KW-1185">Reference proteome</keyword>
<dbReference type="RefSeq" id="WP_121221103.1">
    <property type="nucleotide sequence ID" value="NZ_JBIUBA010000002.1"/>
</dbReference>
<proteinExistence type="predicted"/>
<name>A0A495XCX8_9PSEU</name>